<gene>
    <name evidence="1" type="ORF">LMG23992_04014</name>
</gene>
<protein>
    <submittedName>
        <fullName evidence="1">Uncharacterized protein</fullName>
    </submittedName>
</protein>
<reference evidence="1 2" key="1">
    <citation type="submission" date="2021-08" db="EMBL/GenBank/DDBJ databases">
        <authorList>
            <person name="Peeters C."/>
        </authorList>
    </citation>
    <scope>NUCLEOTIDE SEQUENCE [LARGE SCALE GENOMIC DNA]</scope>
    <source>
        <strain evidence="1 2">LMG 23992</strain>
    </source>
</reference>
<comment type="caution">
    <text evidence="1">The sequence shown here is derived from an EMBL/GenBank/DDBJ whole genome shotgun (WGS) entry which is preliminary data.</text>
</comment>
<keyword evidence="2" id="KW-1185">Reference proteome</keyword>
<evidence type="ECO:0000313" key="2">
    <source>
        <dbReference type="Proteomes" id="UP000727654"/>
    </source>
</evidence>
<dbReference type="EMBL" id="CAJZAI010000011">
    <property type="protein sequence ID" value="CAG9179602.1"/>
    <property type="molecule type" value="Genomic_DNA"/>
</dbReference>
<sequence>MGGFFVNPGRGVIVLSLQNDTSAGEILFEINNLQNNGFSTKSSLHNSLIQKDFLADIASISTESTITVTVCGTRLASRGQR</sequence>
<dbReference type="Proteomes" id="UP000727654">
    <property type="component" value="Unassembled WGS sequence"/>
</dbReference>
<accession>A0ABN7Z5M5</accession>
<organism evidence="1 2">
    <name type="scientific">Cupriavidus laharis</name>
    <dbReference type="NCBI Taxonomy" id="151654"/>
    <lineage>
        <taxon>Bacteria</taxon>
        <taxon>Pseudomonadati</taxon>
        <taxon>Pseudomonadota</taxon>
        <taxon>Betaproteobacteria</taxon>
        <taxon>Burkholderiales</taxon>
        <taxon>Burkholderiaceae</taxon>
        <taxon>Cupriavidus</taxon>
    </lineage>
</organism>
<evidence type="ECO:0000313" key="1">
    <source>
        <dbReference type="EMBL" id="CAG9179602.1"/>
    </source>
</evidence>
<dbReference type="RefSeq" id="WP_224081535.1">
    <property type="nucleotide sequence ID" value="NZ_CAJZAI010000011.1"/>
</dbReference>
<proteinExistence type="predicted"/>
<name>A0ABN7Z5M5_9BURK</name>